<feature type="DNA-binding region" description="H-T-H motif" evidence="4">
    <location>
        <begin position="67"/>
        <end position="86"/>
    </location>
</feature>
<evidence type="ECO:0000259" key="6">
    <source>
        <dbReference type="PROSITE" id="PS50977"/>
    </source>
</evidence>
<dbReference type="GO" id="GO:0000976">
    <property type="term" value="F:transcription cis-regulatory region binding"/>
    <property type="evidence" value="ECO:0007669"/>
    <property type="project" value="TreeGrafter"/>
</dbReference>
<evidence type="ECO:0000256" key="5">
    <source>
        <dbReference type="SAM" id="MobiDB-lite"/>
    </source>
</evidence>
<dbReference type="PANTHER" id="PTHR30055:SF174">
    <property type="entry name" value="TRANSCRIPTIONAL REGULATORY PROTEIN (PROBABLY TETR-FAMILY)-RELATED"/>
    <property type="match status" value="1"/>
</dbReference>
<evidence type="ECO:0000256" key="1">
    <source>
        <dbReference type="ARBA" id="ARBA00023015"/>
    </source>
</evidence>
<sequence length="229" mass="24753">MSEEPAAHPAPTAPSAPLAVSAPPAESALSAPPAEPRGRRLSQDDRRRQLIGIGLQMLASRPIHALSIDAVAAEAGISRGLLFHYFPTKQHYYAAVVRAAARRLLNAAQAHPHVAPAEQVRSIVAAYVGFIDRHLEPYVAFFHRGAGADADLQEIFDNVRDTLTDRVLAASKLEANPASRMTVRAWWALVESLAVDQATHHATTSEALVRYAVDVLADLLARVDELRGE</sequence>
<dbReference type="InterPro" id="IPR001647">
    <property type="entry name" value="HTH_TetR"/>
</dbReference>
<keyword evidence="8" id="KW-1185">Reference proteome</keyword>
<feature type="domain" description="HTH tetR-type" evidence="6">
    <location>
        <begin position="44"/>
        <end position="104"/>
    </location>
</feature>
<comment type="caution">
    <text evidence="7">The sequence shown here is derived from an EMBL/GenBank/DDBJ whole genome shotgun (WGS) entry which is preliminary data.</text>
</comment>
<dbReference type="EMBL" id="BOON01000055">
    <property type="protein sequence ID" value="GII25655.1"/>
    <property type="molecule type" value="Genomic_DNA"/>
</dbReference>
<evidence type="ECO:0000313" key="8">
    <source>
        <dbReference type="Proteomes" id="UP000599074"/>
    </source>
</evidence>
<evidence type="ECO:0000256" key="3">
    <source>
        <dbReference type="ARBA" id="ARBA00023163"/>
    </source>
</evidence>
<keyword evidence="2 4" id="KW-0238">DNA-binding</keyword>
<accession>A0A8J3X2P4</accession>
<dbReference type="GO" id="GO:0003700">
    <property type="term" value="F:DNA-binding transcription factor activity"/>
    <property type="evidence" value="ECO:0007669"/>
    <property type="project" value="TreeGrafter"/>
</dbReference>
<feature type="region of interest" description="Disordered" evidence="5">
    <location>
        <begin position="1"/>
        <end position="45"/>
    </location>
</feature>
<gene>
    <name evidence="7" type="ORF">Pme01_52520</name>
</gene>
<dbReference type="Pfam" id="PF00440">
    <property type="entry name" value="TetR_N"/>
    <property type="match status" value="1"/>
</dbReference>
<dbReference type="SUPFAM" id="SSF46689">
    <property type="entry name" value="Homeodomain-like"/>
    <property type="match status" value="1"/>
</dbReference>
<dbReference type="Proteomes" id="UP000599074">
    <property type="component" value="Unassembled WGS sequence"/>
</dbReference>
<keyword evidence="3" id="KW-0804">Transcription</keyword>
<dbReference type="Gene3D" id="1.10.357.10">
    <property type="entry name" value="Tetracycline Repressor, domain 2"/>
    <property type="match status" value="1"/>
</dbReference>
<dbReference type="AlphaFoldDB" id="A0A8J3X2P4"/>
<dbReference type="Pfam" id="PF21943">
    <property type="entry name" value="TetR_C_46"/>
    <property type="match status" value="1"/>
</dbReference>
<dbReference type="InterPro" id="IPR054129">
    <property type="entry name" value="DesT_TetR_C"/>
</dbReference>
<feature type="compositionally biased region" description="Basic and acidic residues" evidence="5">
    <location>
        <begin position="36"/>
        <end position="45"/>
    </location>
</feature>
<dbReference type="PANTHER" id="PTHR30055">
    <property type="entry name" value="HTH-TYPE TRANSCRIPTIONAL REGULATOR RUTR"/>
    <property type="match status" value="1"/>
</dbReference>
<evidence type="ECO:0000256" key="2">
    <source>
        <dbReference type="ARBA" id="ARBA00023125"/>
    </source>
</evidence>
<evidence type="ECO:0000256" key="4">
    <source>
        <dbReference type="PROSITE-ProRule" id="PRU00335"/>
    </source>
</evidence>
<keyword evidence="1" id="KW-0805">Transcription regulation</keyword>
<feature type="compositionally biased region" description="Low complexity" evidence="5">
    <location>
        <begin position="7"/>
        <end position="32"/>
    </location>
</feature>
<evidence type="ECO:0000313" key="7">
    <source>
        <dbReference type="EMBL" id="GII25655.1"/>
    </source>
</evidence>
<name>A0A8J3X2P4_9ACTN</name>
<dbReference type="InterPro" id="IPR050109">
    <property type="entry name" value="HTH-type_TetR-like_transc_reg"/>
</dbReference>
<proteinExistence type="predicted"/>
<dbReference type="PROSITE" id="PS50977">
    <property type="entry name" value="HTH_TETR_2"/>
    <property type="match status" value="1"/>
</dbReference>
<organism evidence="7 8">
    <name type="scientific">Planosporangium mesophilum</name>
    <dbReference type="NCBI Taxonomy" id="689768"/>
    <lineage>
        <taxon>Bacteria</taxon>
        <taxon>Bacillati</taxon>
        <taxon>Actinomycetota</taxon>
        <taxon>Actinomycetes</taxon>
        <taxon>Micromonosporales</taxon>
        <taxon>Micromonosporaceae</taxon>
        <taxon>Planosporangium</taxon>
    </lineage>
</organism>
<reference evidence="7" key="1">
    <citation type="submission" date="2021-01" db="EMBL/GenBank/DDBJ databases">
        <title>Whole genome shotgun sequence of Planosporangium mesophilum NBRC 109066.</title>
        <authorList>
            <person name="Komaki H."/>
            <person name="Tamura T."/>
        </authorList>
    </citation>
    <scope>NUCLEOTIDE SEQUENCE</scope>
    <source>
        <strain evidence="7">NBRC 109066</strain>
    </source>
</reference>
<dbReference type="InterPro" id="IPR009057">
    <property type="entry name" value="Homeodomain-like_sf"/>
</dbReference>
<dbReference type="RefSeq" id="WP_168118179.1">
    <property type="nucleotide sequence ID" value="NZ_BOON01000055.1"/>
</dbReference>
<protein>
    <recommendedName>
        <fullName evidence="6">HTH tetR-type domain-containing protein</fullName>
    </recommendedName>
</protein>